<dbReference type="InterPro" id="IPR023587">
    <property type="entry name" value="Metalthion_dom_sf_vert"/>
</dbReference>
<dbReference type="GO" id="GO:0010273">
    <property type="term" value="P:detoxification of copper ion"/>
    <property type="evidence" value="ECO:0007669"/>
    <property type="project" value="TreeGrafter"/>
</dbReference>
<dbReference type="InterPro" id="IPR017854">
    <property type="entry name" value="Metalthion_dom_sf"/>
</dbReference>
<evidence type="ECO:0000313" key="6">
    <source>
        <dbReference type="EMBL" id="EHB17067.1"/>
    </source>
</evidence>
<feature type="non-terminal residue" evidence="6">
    <location>
        <position position="50"/>
    </location>
</feature>
<dbReference type="GO" id="GO:0005737">
    <property type="term" value="C:cytoplasm"/>
    <property type="evidence" value="ECO:0007669"/>
    <property type="project" value="TreeGrafter"/>
</dbReference>
<dbReference type="SUPFAM" id="SSF57868">
    <property type="entry name" value="Metallothionein"/>
    <property type="match status" value="1"/>
</dbReference>
<dbReference type="GO" id="GO:0006882">
    <property type="term" value="P:intracellular zinc ion homeostasis"/>
    <property type="evidence" value="ECO:0007669"/>
    <property type="project" value="TreeGrafter"/>
</dbReference>
<dbReference type="Proteomes" id="UP000006813">
    <property type="component" value="Unassembled WGS sequence"/>
</dbReference>
<name>G5C6A6_HETGA</name>
<evidence type="ECO:0000256" key="3">
    <source>
        <dbReference type="ARBA" id="ARBA00022723"/>
    </source>
</evidence>
<dbReference type="GO" id="GO:0005634">
    <property type="term" value="C:nucleus"/>
    <property type="evidence" value="ECO:0007669"/>
    <property type="project" value="TreeGrafter"/>
</dbReference>
<dbReference type="GO" id="GO:0071276">
    <property type="term" value="P:cellular response to cadmium ion"/>
    <property type="evidence" value="ECO:0007669"/>
    <property type="project" value="TreeGrafter"/>
</dbReference>
<keyword evidence="3 5" id="KW-0479">Metal-binding</keyword>
<evidence type="ECO:0000256" key="4">
    <source>
        <dbReference type="ARBA" id="ARBA00022851"/>
    </source>
</evidence>
<dbReference type="InterPro" id="IPR000006">
    <property type="entry name" value="Metalthion_vert"/>
</dbReference>
<dbReference type="GO" id="GO:0071280">
    <property type="term" value="P:cellular response to copper ion"/>
    <property type="evidence" value="ECO:0007669"/>
    <property type="project" value="TreeGrafter"/>
</dbReference>
<gene>
    <name evidence="6" type="ORF">GW7_19465</name>
</gene>
<organism evidence="6 7">
    <name type="scientific">Heterocephalus glaber</name>
    <name type="common">Naked mole rat</name>
    <dbReference type="NCBI Taxonomy" id="10181"/>
    <lineage>
        <taxon>Eukaryota</taxon>
        <taxon>Metazoa</taxon>
        <taxon>Chordata</taxon>
        <taxon>Craniata</taxon>
        <taxon>Vertebrata</taxon>
        <taxon>Euteleostomi</taxon>
        <taxon>Mammalia</taxon>
        <taxon>Eutheria</taxon>
        <taxon>Euarchontoglires</taxon>
        <taxon>Glires</taxon>
        <taxon>Rodentia</taxon>
        <taxon>Hystricomorpha</taxon>
        <taxon>Bathyergidae</taxon>
        <taxon>Heterocephalus</taxon>
    </lineage>
</organism>
<dbReference type="GO" id="GO:0071294">
    <property type="term" value="P:cellular response to zinc ion"/>
    <property type="evidence" value="ECO:0007669"/>
    <property type="project" value="TreeGrafter"/>
</dbReference>
<dbReference type="Gene3D" id="4.10.10.10">
    <property type="entry name" value="Metallothionein Isoform II"/>
    <property type="match status" value="1"/>
</dbReference>
<dbReference type="GO" id="GO:0046872">
    <property type="term" value="F:metal ion binding"/>
    <property type="evidence" value="ECO:0007669"/>
    <property type="project" value="UniProtKB-KW"/>
</dbReference>
<evidence type="ECO:0000256" key="2">
    <source>
        <dbReference type="ARBA" id="ARBA00007283"/>
    </source>
</evidence>
<comment type="similarity">
    <text evidence="2 5">Belongs to the metallothionein superfamily. Type 1 family.</text>
</comment>
<dbReference type="Pfam" id="PF00131">
    <property type="entry name" value="Metallothio"/>
    <property type="match status" value="1"/>
</dbReference>
<evidence type="ECO:0000313" key="7">
    <source>
        <dbReference type="Proteomes" id="UP000006813"/>
    </source>
</evidence>
<accession>G5C6A6</accession>
<dbReference type="FunFam" id="4.10.10.10:FF:000001">
    <property type="entry name" value="Metallothionein"/>
    <property type="match status" value="1"/>
</dbReference>
<dbReference type="InParanoid" id="G5C6A6"/>
<dbReference type="AlphaFoldDB" id="G5C6A6"/>
<dbReference type="EMBL" id="JH173542">
    <property type="protein sequence ID" value="EHB17067.1"/>
    <property type="molecule type" value="Genomic_DNA"/>
</dbReference>
<keyword evidence="4 5" id="KW-0480">Metal-thiolate cluster</keyword>
<feature type="non-terminal residue" evidence="6">
    <location>
        <position position="1"/>
    </location>
</feature>
<comment type="function">
    <text evidence="1">Metallothioneins have a high content of cysteine residues that bind various heavy metals; these proteins are transcriptionally regulated by both heavy metals and glucocorticoids.</text>
</comment>
<dbReference type="PANTHER" id="PTHR23299:SF22">
    <property type="entry name" value="METALLOTHIONEIN-1G"/>
    <property type="match status" value="1"/>
</dbReference>
<evidence type="ECO:0000256" key="1">
    <source>
        <dbReference type="ARBA" id="ARBA00002597"/>
    </source>
</evidence>
<proteinExistence type="inferred from homology"/>
<protein>
    <recommendedName>
        <fullName evidence="5">Metallothionein</fullName>
    </recommendedName>
</protein>
<evidence type="ECO:0000256" key="5">
    <source>
        <dbReference type="RuleBase" id="RU000621"/>
    </source>
</evidence>
<sequence length="50" mass="5043">GSCICASSCTSKGCKGTSCKKSYCSCCPVNCAKCAQGCICTEASDKNICC</sequence>
<reference evidence="6 7" key="1">
    <citation type="journal article" date="2011" name="Nature">
        <title>Genome sequencing reveals insights into physiology and longevity of the naked mole rat.</title>
        <authorList>
            <person name="Kim E.B."/>
            <person name="Fang X."/>
            <person name="Fushan A.A."/>
            <person name="Huang Z."/>
            <person name="Lobanov A.V."/>
            <person name="Han L."/>
            <person name="Marino S.M."/>
            <person name="Sun X."/>
            <person name="Turanov A.A."/>
            <person name="Yang P."/>
            <person name="Yim S.H."/>
            <person name="Zhao X."/>
            <person name="Kasaikina M.V."/>
            <person name="Stoletzki N."/>
            <person name="Peng C."/>
            <person name="Polak P."/>
            <person name="Xiong Z."/>
            <person name="Kiezun A."/>
            <person name="Zhu Y."/>
            <person name="Chen Y."/>
            <person name="Kryukov G.V."/>
            <person name="Zhang Q."/>
            <person name="Peshkin L."/>
            <person name="Yang L."/>
            <person name="Bronson R.T."/>
            <person name="Buffenstein R."/>
            <person name="Wang B."/>
            <person name="Han C."/>
            <person name="Li Q."/>
            <person name="Chen L."/>
            <person name="Zhao W."/>
            <person name="Sunyaev S.R."/>
            <person name="Park T.J."/>
            <person name="Zhang G."/>
            <person name="Wang J."/>
            <person name="Gladyshev V.N."/>
        </authorList>
    </citation>
    <scope>NUCLEOTIDE SEQUENCE [LARGE SCALE GENOMIC DNA]</scope>
</reference>
<dbReference type="STRING" id="10181.G5C6A6"/>
<dbReference type="PANTHER" id="PTHR23299">
    <property type="entry name" value="METALLOTHIONEIN"/>
    <property type="match status" value="1"/>
</dbReference>